<proteinExistence type="predicted"/>
<evidence type="ECO:0000313" key="1">
    <source>
        <dbReference type="EMBL" id="KAF5956050.1"/>
    </source>
</evidence>
<sequence>MSPELHATREKNGIYIPRDHYMNDEAAKKQNILLIPDLSVQAMAQKIECMEVDSGFKNKQQLVEELSEKLEITQLQRGFEQTRQVMLDLKESYSQSNEKIKEKDYLKAMTEKAFELHAELGNVASELEVVHETVVASVTEQGLQLKVIEEATQLFVSTKATAHSRTLQMTRLISSTILNFFESLSLHFSKLTLLMEETRTMNSQELCGLEKKLEEYAINEERQLLDKVA</sequence>
<protein>
    <submittedName>
        <fullName evidence="1">Uncharacterized protein</fullName>
    </submittedName>
</protein>
<organism evidence="1 2">
    <name type="scientific">Camellia sinensis</name>
    <name type="common">Tea plant</name>
    <name type="synonym">Thea sinensis</name>
    <dbReference type="NCBI Taxonomy" id="4442"/>
    <lineage>
        <taxon>Eukaryota</taxon>
        <taxon>Viridiplantae</taxon>
        <taxon>Streptophyta</taxon>
        <taxon>Embryophyta</taxon>
        <taxon>Tracheophyta</taxon>
        <taxon>Spermatophyta</taxon>
        <taxon>Magnoliopsida</taxon>
        <taxon>eudicotyledons</taxon>
        <taxon>Gunneridae</taxon>
        <taxon>Pentapetalae</taxon>
        <taxon>asterids</taxon>
        <taxon>Ericales</taxon>
        <taxon>Theaceae</taxon>
        <taxon>Camellia</taxon>
    </lineage>
</organism>
<dbReference type="Proteomes" id="UP000593564">
    <property type="component" value="Unassembled WGS sequence"/>
</dbReference>
<gene>
    <name evidence="1" type="ORF">HYC85_008906</name>
</gene>
<reference evidence="1 2" key="2">
    <citation type="submission" date="2020-07" db="EMBL/GenBank/DDBJ databases">
        <title>Genome assembly of wild tea tree DASZ reveals pedigree and selection history of tea varieties.</title>
        <authorList>
            <person name="Zhang W."/>
        </authorList>
    </citation>
    <scope>NUCLEOTIDE SEQUENCE [LARGE SCALE GENOMIC DNA]</scope>
    <source>
        <strain evidence="2">cv. G240</strain>
        <tissue evidence="1">Leaf</tissue>
    </source>
</reference>
<comment type="caution">
    <text evidence="1">The sequence shown here is derived from an EMBL/GenBank/DDBJ whole genome shotgun (WGS) entry which is preliminary data.</text>
</comment>
<evidence type="ECO:0000313" key="2">
    <source>
        <dbReference type="Proteomes" id="UP000593564"/>
    </source>
</evidence>
<reference evidence="2" key="1">
    <citation type="journal article" date="2020" name="Nat. Commun.">
        <title>Genome assembly of wild tea tree DASZ reveals pedigree and selection history of tea varieties.</title>
        <authorList>
            <person name="Zhang W."/>
            <person name="Zhang Y."/>
            <person name="Qiu H."/>
            <person name="Guo Y."/>
            <person name="Wan H."/>
            <person name="Zhang X."/>
            <person name="Scossa F."/>
            <person name="Alseekh S."/>
            <person name="Zhang Q."/>
            <person name="Wang P."/>
            <person name="Xu L."/>
            <person name="Schmidt M.H."/>
            <person name="Jia X."/>
            <person name="Li D."/>
            <person name="Zhu A."/>
            <person name="Guo F."/>
            <person name="Chen W."/>
            <person name="Ni D."/>
            <person name="Usadel B."/>
            <person name="Fernie A.R."/>
            <person name="Wen W."/>
        </authorList>
    </citation>
    <scope>NUCLEOTIDE SEQUENCE [LARGE SCALE GENOMIC DNA]</scope>
    <source>
        <strain evidence="2">cv. G240</strain>
    </source>
</reference>
<accession>A0A7J7HT73</accession>
<keyword evidence="2" id="KW-1185">Reference proteome</keyword>
<dbReference type="EMBL" id="JACBKZ010000003">
    <property type="protein sequence ID" value="KAF5956050.1"/>
    <property type="molecule type" value="Genomic_DNA"/>
</dbReference>
<dbReference type="AlphaFoldDB" id="A0A7J7HT73"/>
<name>A0A7J7HT73_CAMSI</name>